<gene>
    <name evidence="2" type="ORF">GCM10009038_06780</name>
</gene>
<reference evidence="3" key="1">
    <citation type="journal article" date="2019" name="Int. J. Syst. Evol. Microbiol.">
        <title>The Global Catalogue of Microorganisms (GCM) 10K type strain sequencing project: providing services to taxonomists for standard genome sequencing and annotation.</title>
        <authorList>
            <consortium name="The Broad Institute Genomics Platform"/>
            <consortium name="The Broad Institute Genome Sequencing Center for Infectious Disease"/>
            <person name="Wu L."/>
            <person name="Ma J."/>
        </authorList>
    </citation>
    <scope>NUCLEOTIDE SEQUENCE [LARGE SCALE GENOMIC DNA]</scope>
    <source>
        <strain evidence="3">KCTC 32998</strain>
    </source>
</reference>
<dbReference type="EMBL" id="BMZI01000002">
    <property type="protein sequence ID" value="GHB11840.1"/>
    <property type="molecule type" value="Genomic_DNA"/>
</dbReference>
<organism evidence="2 3">
    <name type="scientific">Salinicola rhizosphaerae</name>
    <dbReference type="NCBI Taxonomy" id="1443141"/>
    <lineage>
        <taxon>Bacteria</taxon>
        <taxon>Pseudomonadati</taxon>
        <taxon>Pseudomonadota</taxon>
        <taxon>Gammaproteobacteria</taxon>
        <taxon>Oceanospirillales</taxon>
        <taxon>Halomonadaceae</taxon>
        <taxon>Salinicola</taxon>
    </lineage>
</organism>
<proteinExistence type="predicted"/>
<feature type="compositionally biased region" description="Low complexity" evidence="1">
    <location>
        <begin position="12"/>
        <end position="24"/>
    </location>
</feature>
<evidence type="ECO:0000313" key="3">
    <source>
        <dbReference type="Proteomes" id="UP000646745"/>
    </source>
</evidence>
<sequence length="66" mass="6866">MAVDSVDSVNASGDTSTTDSQSFDDALDNAEFQDAMAQGMVQVGGQLILMPMMKDMLGEAMSGGED</sequence>
<comment type="caution">
    <text evidence="2">The sequence shown here is derived from an EMBL/GenBank/DDBJ whole genome shotgun (WGS) entry which is preliminary data.</text>
</comment>
<dbReference type="Proteomes" id="UP000646745">
    <property type="component" value="Unassembled WGS sequence"/>
</dbReference>
<feature type="region of interest" description="Disordered" evidence="1">
    <location>
        <begin position="1"/>
        <end position="26"/>
    </location>
</feature>
<keyword evidence="3" id="KW-1185">Reference proteome</keyword>
<name>A0ABQ3DT97_9GAMM</name>
<evidence type="ECO:0000256" key="1">
    <source>
        <dbReference type="SAM" id="MobiDB-lite"/>
    </source>
</evidence>
<accession>A0ABQ3DT97</accession>
<dbReference type="RefSeq" id="WP_189443216.1">
    <property type="nucleotide sequence ID" value="NZ_BMZI01000002.1"/>
</dbReference>
<protein>
    <submittedName>
        <fullName evidence="2">Uncharacterized protein</fullName>
    </submittedName>
</protein>
<evidence type="ECO:0000313" key="2">
    <source>
        <dbReference type="EMBL" id="GHB11840.1"/>
    </source>
</evidence>